<evidence type="ECO:0000313" key="2">
    <source>
        <dbReference type="Proteomes" id="UP000663760"/>
    </source>
</evidence>
<dbReference type="AlphaFoldDB" id="A0A7I8KL37"/>
<sequence length="174" mass="20450">MCLRDHSVPLQYRPINKINAPIEINTNFRVDHHLRQMLPHFHGMTHEIYEISHYLNILIEIVKIRLFSFTLKDKAKDWLQAVAQESDKHLGKRIEVEMEALEEVISTKNKDKKKEVKLNISKSLRNPNHSENLCMIDIIDECVDELFGREISCADVQQRLNPKMLEVIKVEIVK</sequence>
<dbReference type="Proteomes" id="UP000663760">
    <property type="component" value="Chromosome 6"/>
</dbReference>
<accession>A0A7I8KL37</accession>
<keyword evidence="2" id="KW-1185">Reference proteome</keyword>
<proteinExistence type="predicted"/>
<organism evidence="1 2">
    <name type="scientific">Spirodela intermedia</name>
    <name type="common">Intermediate duckweed</name>
    <dbReference type="NCBI Taxonomy" id="51605"/>
    <lineage>
        <taxon>Eukaryota</taxon>
        <taxon>Viridiplantae</taxon>
        <taxon>Streptophyta</taxon>
        <taxon>Embryophyta</taxon>
        <taxon>Tracheophyta</taxon>
        <taxon>Spermatophyta</taxon>
        <taxon>Magnoliopsida</taxon>
        <taxon>Liliopsida</taxon>
        <taxon>Araceae</taxon>
        <taxon>Lemnoideae</taxon>
        <taxon>Spirodela</taxon>
    </lineage>
</organism>
<reference evidence="1" key="1">
    <citation type="submission" date="2020-02" db="EMBL/GenBank/DDBJ databases">
        <authorList>
            <person name="Scholz U."/>
            <person name="Mascher M."/>
            <person name="Fiebig A."/>
        </authorList>
    </citation>
    <scope>NUCLEOTIDE SEQUENCE</scope>
</reference>
<name>A0A7I8KL37_SPIIN</name>
<gene>
    <name evidence="1" type="ORF">SI8410_06008509</name>
</gene>
<protein>
    <submittedName>
        <fullName evidence="1">Uncharacterized protein</fullName>
    </submittedName>
</protein>
<evidence type="ECO:0000313" key="1">
    <source>
        <dbReference type="EMBL" id="CAA7397844.1"/>
    </source>
</evidence>
<dbReference type="EMBL" id="LR746269">
    <property type="protein sequence ID" value="CAA7397844.1"/>
    <property type="molecule type" value="Genomic_DNA"/>
</dbReference>